<evidence type="ECO:0000256" key="1">
    <source>
        <dbReference type="SAM" id="MobiDB-lite"/>
    </source>
</evidence>
<dbReference type="AlphaFoldDB" id="A0A7K1TF78"/>
<evidence type="ECO:0000313" key="3">
    <source>
        <dbReference type="EMBL" id="MVN77035.1"/>
    </source>
</evidence>
<reference evidence="3 4" key="1">
    <citation type="submission" date="2019-12" db="EMBL/GenBank/DDBJ databases">
        <title>Hymenobacter sp. HMF4947 Genome sequencing and assembly.</title>
        <authorList>
            <person name="Kang H."/>
            <person name="Cha I."/>
            <person name="Kim H."/>
            <person name="Joh K."/>
        </authorList>
    </citation>
    <scope>NUCLEOTIDE SEQUENCE [LARGE SCALE GENOMIC DNA]</scope>
    <source>
        <strain evidence="3 4">HMF4947</strain>
    </source>
</reference>
<organism evidence="3 4">
    <name type="scientific">Hymenobacter ginkgonis</name>
    <dbReference type="NCBI Taxonomy" id="2682976"/>
    <lineage>
        <taxon>Bacteria</taxon>
        <taxon>Pseudomonadati</taxon>
        <taxon>Bacteroidota</taxon>
        <taxon>Cytophagia</taxon>
        <taxon>Cytophagales</taxon>
        <taxon>Hymenobacteraceae</taxon>
        <taxon>Hymenobacter</taxon>
    </lineage>
</organism>
<evidence type="ECO:0008006" key="5">
    <source>
        <dbReference type="Google" id="ProtNLM"/>
    </source>
</evidence>
<dbReference type="EMBL" id="WQKZ01000003">
    <property type="protein sequence ID" value="MVN77035.1"/>
    <property type="molecule type" value="Genomic_DNA"/>
</dbReference>
<evidence type="ECO:0000256" key="2">
    <source>
        <dbReference type="SAM" id="SignalP"/>
    </source>
</evidence>
<keyword evidence="4" id="KW-1185">Reference proteome</keyword>
<feature type="region of interest" description="Disordered" evidence="1">
    <location>
        <begin position="23"/>
        <end position="78"/>
    </location>
</feature>
<accession>A0A7K1TF78</accession>
<keyword evidence="2" id="KW-0732">Signal</keyword>
<sequence length="507" mass="54933">MKLLLAPAVLSAALALPGLALAQTTPTTPPTPPAQAEPAAGQPQITQPGQPGQPSQTQSDQATSRPQPTPAPNFFLKDGKLPLNADASHYVKFTLLNQVWLRYNQSNPGTTVGGYAKPSTYDIGIRRFRIQMYGQLTDRVFIYSQFGINNLTYDSDRKSGGTPGASQSGTGGFFLHDAVGEYAIIKNKLSLGAGLGAWNGLARYASSSSGTIMGLDLPLVEETTNDVNDQFGRKLSVYAKGKLGKLDYRLAVADPLLYQKAVGYTAVIGTNATFSSRPPKAQYQGYFQYQFKDQESNLTPYAAGTYLGKKAVFNVGAGFLVQPQAVWYRASATSADTLAKAMKQFAVDVFYDAPLSTAPDAASVSFYAAAMHLDYGPGYIRNNAPMNPATGTSNPANNTIGGFGNSFPQFGTGNVIYTQLGYKLKDNLVGGTTFMPYFSYQYSRYARLSDDVNYFDMGINWLLSGHTSKFTLAYQNRPYYITRASDGLNVVDSRRSAVVAQYQVYFN</sequence>
<feature type="chain" id="PRO_5029841612" description="Porin" evidence="2">
    <location>
        <begin position="23"/>
        <end position="507"/>
    </location>
</feature>
<proteinExistence type="predicted"/>
<protein>
    <recommendedName>
        <fullName evidence="5">Porin</fullName>
    </recommendedName>
</protein>
<name>A0A7K1TF78_9BACT</name>
<comment type="caution">
    <text evidence="3">The sequence shown here is derived from an EMBL/GenBank/DDBJ whole genome shotgun (WGS) entry which is preliminary data.</text>
</comment>
<dbReference type="Proteomes" id="UP000441336">
    <property type="component" value="Unassembled WGS sequence"/>
</dbReference>
<dbReference type="RefSeq" id="WP_157565680.1">
    <property type="nucleotide sequence ID" value="NZ_WQKZ01000003.1"/>
</dbReference>
<feature type="compositionally biased region" description="Low complexity" evidence="1">
    <location>
        <begin position="36"/>
        <end position="59"/>
    </location>
</feature>
<feature type="signal peptide" evidence="2">
    <location>
        <begin position="1"/>
        <end position="22"/>
    </location>
</feature>
<evidence type="ECO:0000313" key="4">
    <source>
        <dbReference type="Proteomes" id="UP000441336"/>
    </source>
</evidence>
<gene>
    <name evidence="3" type="ORF">GO988_11925</name>
</gene>